<dbReference type="Gene3D" id="1.10.150.130">
    <property type="match status" value="1"/>
</dbReference>
<comment type="similarity">
    <text evidence="2">Belongs to the 'phage' integrase family.</text>
</comment>
<keyword evidence="5" id="KW-0233">DNA recombination</keyword>
<dbReference type="GO" id="GO:0006310">
    <property type="term" value="P:DNA recombination"/>
    <property type="evidence" value="ECO:0007669"/>
    <property type="project" value="UniProtKB-KW"/>
</dbReference>
<gene>
    <name evidence="9" type="ORF">A8806_114101</name>
</gene>
<evidence type="ECO:0000256" key="4">
    <source>
        <dbReference type="ARBA" id="ARBA00023125"/>
    </source>
</evidence>
<evidence type="ECO:0000259" key="8">
    <source>
        <dbReference type="PROSITE" id="PS51900"/>
    </source>
</evidence>
<feature type="domain" description="Core-binding (CB)" evidence="8">
    <location>
        <begin position="3"/>
        <end position="81"/>
    </location>
</feature>
<dbReference type="Pfam" id="PF02899">
    <property type="entry name" value="Phage_int_SAM_1"/>
    <property type="match status" value="1"/>
</dbReference>
<evidence type="ECO:0000313" key="10">
    <source>
        <dbReference type="Proteomes" id="UP000245845"/>
    </source>
</evidence>
<keyword evidence="3" id="KW-0229">DNA integration</keyword>
<dbReference type="InterPro" id="IPR050090">
    <property type="entry name" value="Tyrosine_recombinase_XerCD"/>
</dbReference>
<dbReference type="InterPro" id="IPR004107">
    <property type="entry name" value="Integrase_SAM-like_N"/>
</dbReference>
<dbReference type="OrthoDB" id="9801717at2"/>
<dbReference type="PROSITE" id="PS51898">
    <property type="entry name" value="TYR_RECOMBINASE"/>
    <property type="match status" value="1"/>
</dbReference>
<evidence type="ECO:0000313" key="9">
    <source>
        <dbReference type="EMBL" id="PWJ23475.1"/>
    </source>
</evidence>
<dbReference type="InterPro" id="IPR011010">
    <property type="entry name" value="DNA_brk_join_enz"/>
</dbReference>
<dbReference type="PANTHER" id="PTHR30349">
    <property type="entry name" value="PHAGE INTEGRASE-RELATED"/>
    <property type="match status" value="1"/>
</dbReference>
<proteinExistence type="inferred from homology"/>
<keyword evidence="4 6" id="KW-0238">DNA-binding</keyword>
<dbReference type="AlphaFoldDB" id="A0A2Y9BJG2"/>
<comment type="function">
    <text evidence="1">Site-specific tyrosine recombinase, which acts by catalyzing the cutting and rejoining of the recombining DNA molecules.</text>
</comment>
<dbReference type="Pfam" id="PF00589">
    <property type="entry name" value="Phage_integrase"/>
    <property type="match status" value="1"/>
</dbReference>
<dbReference type="InterPro" id="IPR044068">
    <property type="entry name" value="CB"/>
</dbReference>
<accession>A0A2Y9BJG2</accession>
<protein>
    <submittedName>
        <fullName evidence="9">Site-specific recombinase XerD</fullName>
    </submittedName>
</protein>
<keyword evidence="10" id="KW-1185">Reference proteome</keyword>
<evidence type="ECO:0000259" key="7">
    <source>
        <dbReference type="PROSITE" id="PS51898"/>
    </source>
</evidence>
<dbReference type="GO" id="GO:0015074">
    <property type="term" value="P:DNA integration"/>
    <property type="evidence" value="ECO:0007669"/>
    <property type="project" value="UniProtKB-KW"/>
</dbReference>
<dbReference type="InterPro" id="IPR002104">
    <property type="entry name" value="Integrase_catalytic"/>
</dbReference>
<evidence type="ECO:0000256" key="3">
    <source>
        <dbReference type="ARBA" id="ARBA00022908"/>
    </source>
</evidence>
<evidence type="ECO:0000256" key="1">
    <source>
        <dbReference type="ARBA" id="ARBA00003283"/>
    </source>
</evidence>
<dbReference type="EMBL" id="QGDL01000014">
    <property type="protein sequence ID" value="PWJ23475.1"/>
    <property type="molecule type" value="Genomic_DNA"/>
</dbReference>
<dbReference type="Proteomes" id="UP000245845">
    <property type="component" value="Unassembled WGS sequence"/>
</dbReference>
<evidence type="ECO:0000256" key="6">
    <source>
        <dbReference type="PROSITE-ProRule" id="PRU01248"/>
    </source>
</evidence>
<dbReference type="InterPro" id="IPR013762">
    <property type="entry name" value="Integrase-like_cat_sf"/>
</dbReference>
<dbReference type="SUPFAM" id="SSF56349">
    <property type="entry name" value="DNA breaking-rejoining enzymes"/>
    <property type="match status" value="1"/>
</dbReference>
<evidence type="ECO:0000256" key="2">
    <source>
        <dbReference type="ARBA" id="ARBA00008857"/>
    </source>
</evidence>
<dbReference type="InterPro" id="IPR010998">
    <property type="entry name" value="Integrase_recombinase_N"/>
</dbReference>
<feature type="domain" description="Tyr recombinase" evidence="7">
    <location>
        <begin position="99"/>
        <end position="270"/>
    </location>
</feature>
<dbReference type="PROSITE" id="PS51900">
    <property type="entry name" value="CB"/>
    <property type="match status" value="1"/>
</dbReference>
<sequence>MYRLSPEDLLSFEKHLTEEEKSKATTEKYLRDIRCFRRFLQDGDISKEQTIAYKKYLLERYAPSSVNSMLVSLNCFLRYAGKQEFCVKLLKVQRQIFATEDKELNRQEYQRLVKAAGDTRMSYIIRTICGTGIRVSELEYITAEAVRAGKATVRCKSKTRVIFIPAMVQKILFKFIKKTGHKTGPVFVSRSGKPLGRKNIWRDMKALCLKAKVAENKVFPHNLRHLFARTFYSVEKDIVRLADLLGHSSINTTRVYTIETGEQHMDCLDRVQMCLMT</sequence>
<comment type="caution">
    <text evidence="9">The sequence shown here is derived from an EMBL/GenBank/DDBJ whole genome shotgun (WGS) entry which is preliminary data.</text>
</comment>
<dbReference type="PANTHER" id="PTHR30349:SF89">
    <property type="entry name" value="INTEGRASE_RECOMBINASE"/>
    <property type="match status" value="1"/>
</dbReference>
<dbReference type="RefSeq" id="WP_109732994.1">
    <property type="nucleotide sequence ID" value="NZ_BAAACK010000015.1"/>
</dbReference>
<reference evidence="9 10" key="1">
    <citation type="submission" date="2018-05" db="EMBL/GenBank/DDBJ databases">
        <title>The Hungate 1000. A catalogue of reference genomes from the rumen microbiome.</title>
        <authorList>
            <person name="Kelly W."/>
        </authorList>
    </citation>
    <scope>NUCLEOTIDE SEQUENCE [LARGE SCALE GENOMIC DNA]</scope>
    <source>
        <strain evidence="9 10">NLAE-zl-C242</strain>
    </source>
</reference>
<dbReference type="Gene3D" id="1.10.443.10">
    <property type="entry name" value="Intergrase catalytic core"/>
    <property type="match status" value="1"/>
</dbReference>
<dbReference type="GO" id="GO:0003677">
    <property type="term" value="F:DNA binding"/>
    <property type="evidence" value="ECO:0007669"/>
    <property type="project" value="UniProtKB-UniRule"/>
</dbReference>
<organism evidence="9 10">
    <name type="scientific">Faecalicatena orotica</name>
    <dbReference type="NCBI Taxonomy" id="1544"/>
    <lineage>
        <taxon>Bacteria</taxon>
        <taxon>Bacillati</taxon>
        <taxon>Bacillota</taxon>
        <taxon>Clostridia</taxon>
        <taxon>Lachnospirales</taxon>
        <taxon>Lachnospiraceae</taxon>
        <taxon>Faecalicatena</taxon>
    </lineage>
</organism>
<evidence type="ECO:0000256" key="5">
    <source>
        <dbReference type="ARBA" id="ARBA00023172"/>
    </source>
</evidence>
<name>A0A2Y9BJG2_9FIRM</name>